<keyword evidence="11" id="KW-1185">Reference proteome</keyword>
<name>A0A1B9HUJ9_9TREE</name>
<organism evidence="9">
    <name type="scientific">Kwoniella pini CBS 10737</name>
    <dbReference type="NCBI Taxonomy" id="1296096"/>
    <lineage>
        <taxon>Eukaryota</taxon>
        <taxon>Fungi</taxon>
        <taxon>Dikarya</taxon>
        <taxon>Basidiomycota</taxon>
        <taxon>Agaricomycotina</taxon>
        <taxon>Tremellomycetes</taxon>
        <taxon>Tremellales</taxon>
        <taxon>Cryptococcaceae</taxon>
        <taxon>Kwoniella</taxon>
    </lineage>
</organism>
<evidence type="ECO:0000256" key="1">
    <source>
        <dbReference type="ARBA" id="ARBA00022723"/>
    </source>
</evidence>
<dbReference type="SMART" id="SM00066">
    <property type="entry name" value="GAL4"/>
    <property type="match status" value="1"/>
</dbReference>
<dbReference type="OrthoDB" id="5575144at2759"/>
<dbReference type="GeneID" id="30175088"/>
<keyword evidence="4" id="KW-0238">DNA-binding</keyword>
<keyword evidence="6" id="KW-0539">Nucleus</keyword>
<feature type="region of interest" description="Disordered" evidence="7">
    <location>
        <begin position="1"/>
        <end position="30"/>
    </location>
</feature>
<reference evidence="9" key="1">
    <citation type="submission" date="2013-07" db="EMBL/GenBank/DDBJ databases">
        <title>The Genome Sequence of Cryptococcus pinus CBS10737.</title>
        <authorList>
            <consortium name="The Broad Institute Genome Sequencing Platform"/>
            <person name="Cuomo C."/>
            <person name="Litvintseva A."/>
            <person name="Chen Y."/>
            <person name="Heitman J."/>
            <person name="Sun S."/>
            <person name="Springer D."/>
            <person name="Dromer F."/>
            <person name="Young S.K."/>
            <person name="Zeng Q."/>
            <person name="Gargeya S."/>
            <person name="Fitzgerald M."/>
            <person name="Abouelleil A."/>
            <person name="Alvarado L."/>
            <person name="Berlin A.M."/>
            <person name="Chapman S.B."/>
            <person name="Dewar J."/>
            <person name="Goldberg J."/>
            <person name="Griggs A."/>
            <person name="Gujja S."/>
            <person name="Hansen M."/>
            <person name="Howarth C."/>
            <person name="Imamovic A."/>
            <person name="Larimer J."/>
            <person name="McCowan C."/>
            <person name="Murphy C."/>
            <person name="Pearson M."/>
            <person name="Priest M."/>
            <person name="Roberts A."/>
            <person name="Saif S."/>
            <person name="Shea T."/>
            <person name="Sykes S."/>
            <person name="Wortman J."/>
            <person name="Nusbaum C."/>
            <person name="Birren B."/>
        </authorList>
    </citation>
    <scope>NUCLEOTIDE SEQUENCE [LARGE SCALE GENOMIC DNA]</scope>
    <source>
        <strain evidence="9">CBS 10737</strain>
    </source>
</reference>
<evidence type="ECO:0000259" key="8">
    <source>
        <dbReference type="PROSITE" id="PS50048"/>
    </source>
</evidence>
<dbReference type="PROSITE" id="PS50048">
    <property type="entry name" value="ZN2_CY6_FUNGAL_2"/>
    <property type="match status" value="1"/>
</dbReference>
<dbReference type="PANTHER" id="PTHR47659:SF7">
    <property type="entry name" value="FUNGAL TRANSCRIPTIONAL REGULATORY PROTEIN, N-TERMINAL DOMAIN-CONTAINING PROTEIN"/>
    <property type="match status" value="1"/>
</dbReference>
<feature type="region of interest" description="Disordered" evidence="7">
    <location>
        <begin position="66"/>
        <end position="149"/>
    </location>
</feature>
<keyword evidence="3" id="KW-0805">Transcription regulation</keyword>
<dbReference type="InterPro" id="IPR001138">
    <property type="entry name" value="Zn2Cys6_DnaBD"/>
</dbReference>
<feature type="region of interest" description="Disordered" evidence="7">
    <location>
        <begin position="439"/>
        <end position="479"/>
    </location>
</feature>
<evidence type="ECO:0000256" key="5">
    <source>
        <dbReference type="ARBA" id="ARBA00023163"/>
    </source>
</evidence>
<evidence type="ECO:0000313" key="9">
    <source>
        <dbReference type="EMBL" id="OCF46945.1"/>
    </source>
</evidence>
<dbReference type="RefSeq" id="XP_019008164.1">
    <property type="nucleotide sequence ID" value="XM_019158418.1"/>
</dbReference>
<evidence type="ECO:0000313" key="10">
    <source>
        <dbReference type="EMBL" id="WWC68265.1"/>
    </source>
</evidence>
<reference evidence="9" key="3">
    <citation type="submission" date="2016-07" db="EMBL/GenBank/DDBJ databases">
        <title>Evolution of pathogenesis and genome organization in the Tremellales.</title>
        <authorList>
            <person name="Cuomo C."/>
            <person name="Litvintseva A."/>
            <person name="Heitman J."/>
            <person name="Chen Y."/>
            <person name="Sun S."/>
            <person name="Springer D."/>
            <person name="Dromer F."/>
            <person name="Young S."/>
            <person name="Zeng Q."/>
            <person name="Chapman S."/>
            <person name="Gujja S."/>
            <person name="Saif S."/>
            <person name="Birren B."/>
        </authorList>
    </citation>
    <scope>NUCLEOTIDE SEQUENCE</scope>
    <source>
        <strain evidence="9">CBS 10737</strain>
    </source>
</reference>
<evidence type="ECO:0000256" key="6">
    <source>
        <dbReference type="ARBA" id="ARBA00023242"/>
    </source>
</evidence>
<accession>A0A1B9HUJ9</accession>
<feature type="compositionally biased region" description="Low complexity" evidence="7">
    <location>
        <begin position="131"/>
        <end position="149"/>
    </location>
</feature>
<evidence type="ECO:0000256" key="2">
    <source>
        <dbReference type="ARBA" id="ARBA00022833"/>
    </source>
</evidence>
<dbReference type="Proteomes" id="UP000094020">
    <property type="component" value="Chromosome 2"/>
</dbReference>
<dbReference type="AlphaFoldDB" id="A0A1B9HUJ9"/>
<dbReference type="CDD" id="cd00067">
    <property type="entry name" value="GAL4"/>
    <property type="match status" value="1"/>
</dbReference>
<dbReference type="STRING" id="1296096.A0A1B9HUJ9"/>
<sequence>MQRHYSDTAYLPQRSSRLNPNPNTVVCRPSRGVPVGIIQQRGTMSMPTSPTMSKMLFQTTGVDATSQDTLHTPQTAQPSSSLQAQQESTSQHGHSISNGPSLQQQYQQGPISHISPMDMFSPPSLGYSETPIYQSQPQASSSSIQHISPHPVTFPNITGQGSFNASLSRLEPPVFNTDNADFQINNNGISHIDQMRNFRNQQNCDGFHQIHQEHSDWEMDTDINFGPGGRKKRNQVRIACTHCQKACKKCSNKRPCERCVKYGLSDCVDSARKPRRTGMKRGPYKRRSSKYSESEYHLPSTLKSHVNASAPSNSNLDVKCPESAVVNFTTGNRNHQAHSQLSMTKNVAYFSPGRSYLLQNPTQTNSDKLTSEPPQNMISQNTDQVPKASEAVDKFTNNNDDPGHTNKVYPPFPKGNNQHNLVLALSNALSNPQSQQWINGKRLPLNSNSNSNNSNSITNENENGNGKKGKTSPLYPKTPIGPFPFSLKTKGKDDPFSRSVSPIKQFNSEFGFGIGFEFQQNSNFNNNNNNQEKRNELLNDVREESEISDESFSSEISNNQFIKQFNDDQNNQLQNKFQYQLPNKIHKPSLKTLISTTTSKVPTPSPITFTTTNTNTKIDIQMQSPTLFQGGMLDENDVNLANWKEWENNHIQKNDTIQTNMRDDCQEDKDKNKGSEHIDGVSFEGLMGLH</sequence>
<dbReference type="GO" id="GO:0000981">
    <property type="term" value="F:DNA-binding transcription factor activity, RNA polymerase II-specific"/>
    <property type="evidence" value="ECO:0007669"/>
    <property type="project" value="InterPro"/>
</dbReference>
<dbReference type="InterPro" id="IPR050335">
    <property type="entry name" value="ERT1_acuK_gluconeogen_tf"/>
</dbReference>
<proteinExistence type="predicted"/>
<evidence type="ECO:0000256" key="3">
    <source>
        <dbReference type="ARBA" id="ARBA00023015"/>
    </source>
</evidence>
<feature type="compositionally biased region" description="Polar residues" evidence="7">
    <location>
        <begin position="66"/>
        <end position="110"/>
    </location>
</feature>
<protein>
    <recommendedName>
        <fullName evidence="8">Zn(2)-C6 fungal-type domain-containing protein</fullName>
    </recommendedName>
</protein>
<keyword evidence="5" id="KW-0804">Transcription</keyword>
<feature type="compositionally biased region" description="Polar residues" evidence="7">
    <location>
        <begin position="13"/>
        <end position="24"/>
    </location>
</feature>
<keyword evidence="2" id="KW-0862">Zinc</keyword>
<gene>
    <name evidence="9" type="ORF">I206_06719</name>
    <name evidence="10" type="ORF">I206_102188</name>
</gene>
<feature type="region of interest" description="Disordered" evidence="7">
    <location>
        <begin position="665"/>
        <end position="690"/>
    </location>
</feature>
<evidence type="ECO:0000256" key="7">
    <source>
        <dbReference type="SAM" id="MobiDB-lite"/>
    </source>
</evidence>
<evidence type="ECO:0000313" key="11">
    <source>
        <dbReference type="Proteomes" id="UP000094020"/>
    </source>
</evidence>
<feature type="domain" description="Zn(2)-C6 fungal-type" evidence="8">
    <location>
        <begin position="239"/>
        <end position="269"/>
    </location>
</feature>
<feature type="region of interest" description="Disordered" evidence="7">
    <location>
        <begin position="273"/>
        <end position="294"/>
    </location>
</feature>
<feature type="compositionally biased region" description="Low complexity" evidence="7">
    <location>
        <begin position="446"/>
        <end position="464"/>
    </location>
</feature>
<dbReference type="GO" id="GO:0003677">
    <property type="term" value="F:DNA binding"/>
    <property type="evidence" value="ECO:0007669"/>
    <property type="project" value="UniProtKB-KW"/>
</dbReference>
<dbReference type="EMBL" id="CP144520">
    <property type="protein sequence ID" value="WWC68265.1"/>
    <property type="molecule type" value="Genomic_DNA"/>
</dbReference>
<feature type="compositionally biased region" description="Basic and acidic residues" evidence="7">
    <location>
        <begin position="665"/>
        <end position="679"/>
    </location>
</feature>
<dbReference type="KEGG" id="kpin:30175088"/>
<reference evidence="10" key="2">
    <citation type="submission" date="2013-07" db="EMBL/GenBank/DDBJ databases">
        <authorList>
            <consortium name="The Broad Institute Genome Sequencing Platform"/>
            <person name="Cuomo C."/>
            <person name="Litvintseva A."/>
            <person name="Chen Y."/>
            <person name="Heitman J."/>
            <person name="Sun S."/>
            <person name="Springer D."/>
            <person name="Dromer F."/>
            <person name="Young S.K."/>
            <person name="Zeng Q."/>
            <person name="Gargeya S."/>
            <person name="Fitzgerald M."/>
            <person name="Abouelleil A."/>
            <person name="Alvarado L."/>
            <person name="Berlin A.M."/>
            <person name="Chapman S.B."/>
            <person name="Dewar J."/>
            <person name="Goldberg J."/>
            <person name="Griggs A."/>
            <person name="Gujja S."/>
            <person name="Hansen M."/>
            <person name="Howarth C."/>
            <person name="Imamovic A."/>
            <person name="Larimer J."/>
            <person name="McCowan C."/>
            <person name="Murphy C."/>
            <person name="Pearson M."/>
            <person name="Priest M."/>
            <person name="Roberts A."/>
            <person name="Saif S."/>
            <person name="Shea T."/>
            <person name="Sykes S."/>
            <person name="Wortman J."/>
            <person name="Nusbaum C."/>
            <person name="Birren B."/>
        </authorList>
    </citation>
    <scope>NUCLEOTIDE SEQUENCE</scope>
    <source>
        <strain evidence="10">CBS 10737</strain>
    </source>
</reference>
<keyword evidence="1" id="KW-0479">Metal-binding</keyword>
<feature type="region of interest" description="Disordered" evidence="7">
    <location>
        <begin position="363"/>
        <end position="384"/>
    </location>
</feature>
<dbReference type="GO" id="GO:0008270">
    <property type="term" value="F:zinc ion binding"/>
    <property type="evidence" value="ECO:0007669"/>
    <property type="project" value="InterPro"/>
</dbReference>
<dbReference type="EMBL" id="KV700117">
    <property type="protein sequence ID" value="OCF46945.1"/>
    <property type="molecule type" value="Genomic_DNA"/>
</dbReference>
<evidence type="ECO:0000256" key="4">
    <source>
        <dbReference type="ARBA" id="ARBA00023125"/>
    </source>
</evidence>
<feature type="compositionally biased region" description="Basic residues" evidence="7">
    <location>
        <begin position="273"/>
        <end position="289"/>
    </location>
</feature>
<reference evidence="10" key="4">
    <citation type="submission" date="2024-02" db="EMBL/GenBank/DDBJ databases">
        <title>Comparative genomics of Cryptococcus and Kwoniella reveals pathogenesis evolution and contrasting modes of karyotype evolution via chromosome fusion or intercentromeric recombination.</title>
        <authorList>
            <person name="Coelho M.A."/>
            <person name="David-Palma M."/>
            <person name="Shea T."/>
            <person name="Bowers K."/>
            <person name="McGinley-Smith S."/>
            <person name="Mohammad A.W."/>
            <person name="Gnirke A."/>
            <person name="Yurkov A.M."/>
            <person name="Nowrousian M."/>
            <person name="Sun S."/>
            <person name="Cuomo C.A."/>
            <person name="Heitman J."/>
        </authorList>
    </citation>
    <scope>NUCLEOTIDE SEQUENCE</scope>
    <source>
        <strain evidence="10">CBS 10737</strain>
    </source>
</reference>
<dbReference type="PANTHER" id="PTHR47659">
    <property type="entry name" value="ZN(II)2CYS6 TRANSCRIPTION FACTOR (EUROFUNG)-RELATED"/>
    <property type="match status" value="1"/>
</dbReference>